<sequence length="328" mass="35613">MPLETIYIARHGFRLNFVTMEWKSLTGLARDPPLASYGVSQAMELAQYFMSLPVEQRPTAIFSSGFYRCLQTATPIAEALNIPLYVEQGCGEWYSTVTPGTGLHPRPGSASSLQKYFPLIDSRWKPTWYPSRKGETLRELHNRTASFLRAFLARQDLASIPPSSPDSPAHDNADLATDVQLELGKHKRILFLGHGASVIALAKELSGDMDMELRVGCCSLTTLVPKPNAQRSAIISSLSPSEVINAGGPKGNALLGQWDVVSKADASFLAGGVERDWGLEDVVLDGQVVSEDGVPGTEGQDEDPKDAGLQVALPKAVLDTFHISHSRL</sequence>
<dbReference type="Pfam" id="PF00300">
    <property type="entry name" value="His_Phos_1"/>
    <property type="match status" value="1"/>
</dbReference>
<evidence type="ECO:0000313" key="2">
    <source>
        <dbReference type="Proteomes" id="UP000886523"/>
    </source>
</evidence>
<dbReference type="InterPro" id="IPR013078">
    <property type="entry name" value="His_Pase_superF_clade-1"/>
</dbReference>
<gene>
    <name evidence="1" type="ORF">BS47DRAFT_1376945</name>
</gene>
<dbReference type="OrthoDB" id="414418at2759"/>
<dbReference type="PANTHER" id="PTHR16469:SF51">
    <property type="entry name" value="TRANSCRIPTION FACTOR TAU 55 KDA SUBUNIT"/>
    <property type="match status" value="1"/>
</dbReference>
<dbReference type="PANTHER" id="PTHR16469">
    <property type="entry name" value="UBIQUITIN-ASSOCIATED AND SH3 DOMAIN-CONTAINING BA-RELATED"/>
    <property type="match status" value="1"/>
</dbReference>
<comment type="caution">
    <text evidence="1">The sequence shown here is derived from an EMBL/GenBank/DDBJ whole genome shotgun (WGS) entry which is preliminary data.</text>
</comment>
<dbReference type="AlphaFoldDB" id="A0A9P6AV70"/>
<dbReference type="Gene3D" id="3.40.50.1240">
    <property type="entry name" value="Phosphoglycerate mutase-like"/>
    <property type="match status" value="1"/>
</dbReference>
<dbReference type="InterPro" id="IPR029033">
    <property type="entry name" value="His_PPase_superfam"/>
</dbReference>
<evidence type="ECO:0000313" key="1">
    <source>
        <dbReference type="EMBL" id="KAF9512629.1"/>
    </source>
</evidence>
<dbReference type="InterPro" id="IPR051710">
    <property type="entry name" value="Phosphatase_SH3-domain"/>
</dbReference>
<protein>
    <recommendedName>
        <fullName evidence="3">Phosphoglycerate mutase-like protein</fullName>
    </recommendedName>
</protein>
<dbReference type="SUPFAM" id="SSF53254">
    <property type="entry name" value="Phosphoglycerate mutase-like"/>
    <property type="match status" value="1"/>
</dbReference>
<proteinExistence type="predicted"/>
<dbReference type="EMBL" id="MU128984">
    <property type="protein sequence ID" value="KAF9512629.1"/>
    <property type="molecule type" value="Genomic_DNA"/>
</dbReference>
<organism evidence="1 2">
    <name type="scientific">Hydnum rufescens UP504</name>
    <dbReference type="NCBI Taxonomy" id="1448309"/>
    <lineage>
        <taxon>Eukaryota</taxon>
        <taxon>Fungi</taxon>
        <taxon>Dikarya</taxon>
        <taxon>Basidiomycota</taxon>
        <taxon>Agaricomycotina</taxon>
        <taxon>Agaricomycetes</taxon>
        <taxon>Cantharellales</taxon>
        <taxon>Hydnaceae</taxon>
        <taxon>Hydnum</taxon>
    </lineage>
</organism>
<keyword evidence="2" id="KW-1185">Reference proteome</keyword>
<evidence type="ECO:0008006" key="3">
    <source>
        <dbReference type="Google" id="ProtNLM"/>
    </source>
</evidence>
<dbReference type="Proteomes" id="UP000886523">
    <property type="component" value="Unassembled WGS sequence"/>
</dbReference>
<name>A0A9P6AV70_9AGAM</name>
<dbReference type="CDD" id="cd07067">
    <property type="entry name" value="HP_PGM_like"/>
    <property type="match status" value="1"/>
</dbReference>
<accession>A0A9P6AV70</accession>
<reference evidence="1" key="1">
    <citation type="journal article" date="2020" name="Nat. Commun.">
        <title>Large-scale genome sequencing of mycorrhizal fungi provides insights into the early evolution of symbiotic traits.</title>
        <authorList>
            <person name="Miyauchi S."/>
            <person name="Kiss E."/>
            <person name="Kuo A."/>
            <person name="Drula E."/>
            <person name="Kohler A."/>
            <person name="Sanchez-Garcia M."/>
            <person name="Morin E."/>
            <person name="Andreopoulos B."/>
            <person name="Barry K.W."/>
            <person name="Bonito G."/>
            <person name="Buee M."/>
            <person name="Carver A."/>
            <person name="Chen C."/>
            <person name="Cichocki N."/>
            <person name="Clum A."/>
            <person name="Culley D."/>
            <person name="Crous P.W."/>
            <person name="Fauchery L."/>
            <person name="Girlanda M."/>
            <person name="Hayes R.D."/>
            <person name="Keri Z."/>
            <person name="LaButti K."/>
            <person name="Lipzen A."/>
            <person name="Lombard V."/>
            <person name="Magnuson J."/>
            <person name="Maillard F."/>
            <person name="Murat C."/>
            <person name="Nolan M."/>
            <person name="Ohm R.A."/>
            <person name="Pangilinan J."/>
            <person name="Pereira M.F."/>
            <person name="Perotto S."/>
            <person name="Peter M."/>
            <person name="Pfister S."/>
            <person name="Riley R."/>
            <person name="Sitrit Y."/>
            <person name="Stielow J.B."/>
            <person name="Szollosi G."/>
            <person name="Zifcakova L."/>
            <person name="Stursova M."/>
            <person name="Spatafora J.W."/>
            <person name="Tedersoo L."/>
            <person name="Vaario L.M."/>
            <person name="Yamada A."/>
            <person name="Yan M."/>
            <person name="Wang P."/>
            <person name="Xu J."/>
            <person name="Bruns T."/>
            <person name="Baldrian P."/>
            <person name="Vilgalys R."/>
            <person name="Dunand C."/>
            <person name="Henrissat B."/>
            <person name="Grigoriev I.V."/>
            <person name="Hibbett D."/>
            <person name="Nagy L.G."/>
            <person name="Martin F.M."/>
        </authorList>
    </citation>
    <scope>NUCLEOTIDE SEQUENCE</scope>
    <source>
        <strain evidence="1">UP504</strain>
    </source>
</reference>